<protein>
    <submittedName>
        <fullName evidence="1">DUF2332 family protein</fullName>
    </submittedName>
</protein>
<evidence type="ECO:0000313" key="1">
    <source>
        <dbReference type="EMBL" id="QDC35955.1"/>
    </source>
</evidence>
<dbReference type="InterPro" id="IPR011200">
    <property type="entry name" value="UCP012608"/>
</dbReference>
<name>A0A5B8CB18_SPHSA</name>
<accession>A0A5B8CB18</accession>
<dbReference type="Pfam" id="PF10094">
    <property type="entry name" value="DUF2332"/>
    <property type="match status" value="1"/>
</dbReference>
<organism evidence="1 2">
    <name type="scientific">Sphingobium fuliginis ATCC 27551</name>
    <dbReference type="NCBI Taxonomy" id="1208342"/>
    <lineage>
        <taxon>Bacteria</taxon>
        <taxon>Pseudomonadati</taxon>
        <taxon>Pseudomonadota</taxon>
        <taxon>Alphaproteobacteria</taxon>
        <taxon>Sphingomonadales</taxon>
        <taxon>Sphingomonadaceae</taxon>
        <taxon>Sphingobium</taxon>
    </lineage>
</organism>
<dbReference type="KEGG" id="sufl:FIL70_00585"/>
<dbReference type="PIRSF" id="PIRSF012608">
    <property type="entry name" value="UCP012608"/>
    <property type="match status" value="1"/>
</dbReference>
<dbReference type="RefSeq" id="WP_137709323.1">
    <property type="nucleotide sequence ID" value="NZ_CP041016.1"/>
</dbReference>
<proteinExistence type="predicted"/>
<gene>
    <name evidence="1" type="ORF">FIL70_00585</name>
</gene>
<sequence length="345" mass="37472">MSNTLLEAFERQSHACATLGAPFSAAVLERAGRAIIPGGIVSHLLADWSGVPADRLVRDAVALRLLASLHYLVLSGQAPALAACYPPAAEDPEQAWVTAEQVLIDHAGPVAAILAHEPQTNEVRRSACLLGGFLTIGREAGLPLRCFELGASAGLNSLWDAFRYEIGGTIWGDPASSVIVPSRWEGAAPSLDRDLIVAERHACDRRPIDIRQTADATRLLSYCWAEQRERMERLQAAVALGQSGSLVVEAENAARFVQRAAPKTGFATVVFHSVVWQYILPVEQAQILATLESHAAAATADAPFFWLRMELNETARQFELRLWSGPGHDRLLAVVHPHGEYAVWQ</sequence>
<dbReference type="AlphaFoldDB" id="A0A5B8CB18"/>
<evidence type="ECO:0000313" key="2">
    <source>
        <dbReference type="Proteomes" id="UP000311469"/>
    </source>
</evidence>
<dbReference type="Proteomes" id="UP000311469">
    <property type="component" value="Chromosome cSF1"/>
</dbReference>
<reference evidence="1 2" key="1">
    <citation type="submission" date="2019-06" db="EMBL/GenBank/DDBJ databases">
        <title>Genome organization and adaptive potential of archetypical organophosphate degarding Sphingobium fuliginis ATCC 27551.</title>
        <authorList>
            <person name="Sarwar A."/>
            <person name="Parthasarathy S."/>
            <person name="Singh C."/>
            <person name="Siddavattam D."/>
        </authorList>
    </citation>
    <scope>NUCLEOTIDE SEQUENCE [LARGE SCALE GENOMIC DNA]</scope>
    <source>
        <strain evidence="1 2">ATCC 27551</strain>
    </source>
</reference>
<dbReference type="EMBL" id="CP041016">
    <property type="protein sequence ID" value="QDC35955.1"/>
    <property type="molecule type" value="Genomic_DNA"/>
</dbReference>